<dbReference type="RefSeq" id="WP_167190061.1">
    <property type="nucleotide sequence ID" value="NZ_JAASQL010000005.1"/>
</dbReference>
<organism evidence="3 4">
    <name type="scientific">Wenyingzhuangia heitensis</name>
    <dbReference type="NCBI Taxonomy" id="1487859"/>
    <lineage>
        <taxon>Bacteria</taxon>
        <taxon>Pseudomonadati</taxon>
        <taxon>Bacteroidota</taxon>
        <taxon>Flavobacteriia</taxon>
        <taxon>Flavobacteriales</taxon>
        <taxon>Flavobacteriaceae</taxon>
        <taxon>Wenyingzhuangia</taxon>
    </lineage>
</organism>
<evidence type="ECO:0000259" key="2">
    <source>
        <dbReference type="Pfam" id="PF19838"/>
    </source>
</evidence>
<dbReference type="InterPro" id="IPR045659">
    <property type="entry name" value="LptD_2"/>
</dbReference>
<keyword evidence="4" id="KW-1185">Reference proteome</keyword>
<evidence type="ECO:0000256" key="1">
    <source>
        <dbReference type="SAM" id="MobiDB-lite"/>
    </source>
</evidence>
<dbReference type="PANTHER" id="PTHR30189">
    <property type="entry name" value="LPS-ASSEMBLY PROTEIN"/>
    <property type="match status" value="1"/>
</dbReference>
<sequence>MCINSFTVTAQDIKDNASNITVANDSIVQNDSIPPVKKNKAAVQYIIEHSAEDYILEDVINKKVKLYNEAHVIYDQYDITAGQMLIDYNTNTVEARGIPDEDGKYSQLPVFKTKENETTQDSLIFNYKTKKAIIYGLETEQDGINTLGEKTKRVNDSTIFVRNIIFTTSDPRHPDYYLKTTKAKIVPGKKIITGPTNLVIADVPTPAIFPFAYFPLTKNRTSGIIFPTYGESFSQGFFLQNGGYYFAVSDYFDLKLTGDIYSNSSWGINIASNYKVRYKYSGSFTFNYDNLINGIEGFSSYSVTKNSNLRWSHNQDSKGSPNSRFSSSVNIGSSQYFKQSINESNTGLGLQNTLSSSINYYKKFVDTPFNMTVSANHQQNTNTEVVTATLPSVRLNMDRLYPFAPKNGTKKNAFQNIGLTYSFEAKNQVETTEDKFFAGEIFENARNGAKHNIGLSTNMKLLKYFSLSPSANYREVWYTEKVNKQYDSTEDEVLTDTLSGFSTFRDYSLSTSLGTTVYGMFKFKGSKLKAIRHTMRPSISYSYRPDFGFYYKEVQDDADGNTRTYSPFETGIYGSPSSGTSNSLSFSLANTLEGKVADKDDPDGEDKKITILNSLNLSSGYDFTKDEFKLSNISLSAGTTLFKKMNLNFGATLDPYALVDDGTGKFERINTLSYTNGGPLVRLTSARFSTGYSFSSKDFDKKKNGEKGKKEEEEETTAYDQDMFGQGLQNTNDFQNQPEEKEPKKKDENKSLPQYISSMPWNIRFSYSSNYSVTQSTGVGRVSSNSLTFSGDVELSPGWKVGASSGYDFVSNGFTYTNLRFTRDLSSWSMNFNWIPLGTNSSYYFFIGVKSSVLSDLKWDKQATNRDF</sequence>
<name>A0ABX0UBR5_9FLAO</name>
<proteinExistence type="predicted"/>
<dbReference type="EMBL" id="JAASQL010000005">
    <property type="protein sequence ID" value="NIJ46275.1"/>
    <property type="molecule type" value="Genomic_DNA"/>
</dbReference>
<dbReference type="Proteomes" id="UP000745859">
    <property type="component" value="Unassembled WGS sequence"/>
</dbReference>
<comment type="caution">
    <text evidence="3">The sequence shown here is derived from an EMBL/GenBank/DDBJ whole genome shotgun (WGS) entry which is preliminary data.</text>
</comment>
<feature type="compositionally biased region" description="Basic and acidic residues" evidence="1">
    <location>
        <begin position="738"/>
        <end position="750"/>
    </location>
</feature>
<evidence type="ECO:0000313" key="4">
    <source>
        <dbReference type="Proteomes" id="UP000745859"/>
    </source>
</evidence>
<feature type="compositionally biased region" description="Basic and acidic residues" evidence="1">
    <location>
        <begin position="698"/>
        <end position="711"/>
    </location>
</feature>
<evidence type="ECO:0000313" key="3">
    <source>
        <dbReference type="EMBL" id="NIJ46275.1"/>
    </source>
</evidence>
<gene>
    <name evidence="3" type="ORF">FHR24_002759</name>
</gene>
<dbReference type="Pfam" id="PF19838">
    <property type="entry name" value="LptD_2"/>
    <property type="match status" value="1"/>
</dbReference>
<feature type="region of interest" description="Disordered" evidence="1">
    <location>
        <begin position="698"/>
        <end position="751"/>
    </location>
</feature>
<reference evidence="3 4" key="1">
    <citation type="submission" date="2020-03" db="EMBL/GenBank/DDBJ databases">
        <title>Genomic Encyclopedia of Type Strains, Phase IV (KMG-IV): sequencing the most valuable type-strain genomes for metagenomic binning, comparative biology and taxonomic classification.</title>
        <authorList>
            <person name="Goeker M."/>
        </authorList>
    </citation>
    <scope>NUCLEOTIDE SEQUENCE [LARGE SCALE GENOMIC DNA]</scope>
    <source>
        <strain evidence="3 4">DSM 101599</strain>
    </source>
</reference>
<dbReference type="InterPro" id="IPR050218">
    <property type="entry name" value="LptD"/>
</dbReference>
<protein>
    <recommendedName>
        <fullName evidence="2">LPS-assembly protein LptD central domain-containing protein</fullName>
    </recommendedName>
</protein>
<feature type="domain" description="LPS-assembly protein LptD central" evidence="2">
    <location>
        <begin position="191"/>
        <end position="656"/>
    </location>
</feature>
<accession>A0ABX0UBR5</accession>
<dbReference type="PANTHER" id="PTHR30189:SF1">
    <property type="entry name" value="LPS-ASSEMBLY PROTEIN LPTD"/>
    <property type="match status" value="1"/>
</dbReference>